<keyword evidence="8" id="KW-1185">Reference proteome</keyword>
<feature type="signal peptide" evidence="6">
    <location>
        <begin position="1"/>
        <end position="24"/>
    </location>
</feature>
<keyword evidence="4" id="KW-0378">Hydrolase</keyword>
<dbReference type="Gene3D" id="3.90.80.10">
    <property type="entry name" value="Inorganic pyrophosphatase"/>
    <property type="match status" value="1"/>
</dbReference>
<sequence>MSSWRNNRVTSALLALLLSGASGCGTDYGSLPTYSAERRLLQMVVEVPAGTNHLQAYNPETSKFEPVQRAGLAQVVDYLPCPGNQGFIPGTQAGESGAPLPTLVLAETQPPGTVLEVLPLSLLTLDDAGQFRQIVLTVPARPSQQILPGITTWQALLDKYSGIRTTIGQWYQHQGRPGEIRIVSWKDEQAAEQAIRQAR</sequence>
<organism evidence="7 8">
    <name type="scientific">Hymenobacter guriensis</name>
    <dbReference type="NCBI Taxonomy" id="2793065"/>
    <lineage>
        <taxon>Bacteria</taxon>
        <taxon>Pseudomonadati</taxon>
        <taxon>Bacteroidota</taxon>
        <taxon>Cytophagia</taxon>
        <taxon>Cytophagales</taxon>
        <taxon>Hymenobacteraceae</taxon>
        <taxon>Hymenobacter</taxon>
    </lineage>
</organism>
<evidence type="ECO:0000313" key="7">
    <source>
        <dbReference type="EMBL" id="MBG8552682.1"/>
    </source>
</evidence>
<dbReference type="InterPro" id="IPR036649">
    <property type="entry name" value="Pyrophosphatase_sf"/>
</dbReference>
<reference evidence="7 8" key="1">
    <citation type="submission" date="2020-11" db="EMBL/GenBank/DDBJ databases">
        <title>Hymenobacter sp.</title>
        <authorList>
            <person name="Kim M.K."/>
        </authorList>
    </citation>
    <scope>NUCLEOTIDE SEQUENCE [LARGE SCALE GENOMIC DNA]</scope>
    <source>
        <strain evidence="7 8">BT594</strain>
    </source>
</reference>
<name>A0ABS0KXT5_9BACT</name>
<comment type="cofactor">
    <cofactor evidence="1">
        <name>Mg(2+)</name>
        <dbReference type="ChEBI" id="CHEBI:18420"/>
    </cofactor>
</comment>
<dbReference type="SUPFAM" id="SSF50324">
    <property type="entry name" value="Inorganic pyrophosphatase"/>
    <property type="match status" value="1"/>
</dbReference>
<dbReference type="Proteomes" id="UP000601099">
    <property type="component" value="Unassembled WGS sequence"/>
</dbReference>
<dbReference type="Pfam" id="PF00719">
    <property type="entry name" value="Pyrophosphatase"/>
    <property type="match status" value="1"/>
</dbReference>
<dbReference type="InterPro" id="IPR008162">
    <property type="entry name" value="Pyrophosphatase"/>
</dbReference>
<proteinExistence type="predicted"/>
<keyword evidence="5" id="KW-0460">Magnesium</keyword>
<evidence type="ECO:0000256" key="2">
    <source>
        <dbReference type="ARBA" id="ARBA00012146"/>
    </source>
</evidence>
<protein>
    <recommendedName>
        <fullName evidence="2">inorganic diphosphatase</fullName>
        <ecNumber evidence="2">3.6.1.1</ecNumber>
    </recommendedName>
</protein>
<feature type="chain" id="PRO_5045047590" description="inorganic diphosphatase" evidence="6">
    <location>
        <begin position="25"/>
        <end position="199"/>
    </location>
</feature>
<keyword evidence="3" id="KW-0479">Metal-binding</keyword>
<evidence type="ECO:0000256" key="5">
    <source>
        <dbReference type="ARBA" id="ARBA00022842"/>
    </source>
</evidence>
<evidence type="ECO:0000256" key="3">
    <source>
        <dbReference type="ARBA" id="ARBA00022723"/>
    </source>
</evidence>
<evidence type="ECO:0000256" key="4">
    <source>
        <dbReference type="ARBA" id="ARBA00022801"/>
    </source>
</evidence>
<evidence type="ECO:0000256" key="1">
    <source>
        <dbReference type="ARBA" id="ARBA00001946"/>
    </source>
</evidence>
<dbReference type="EMBL" id="JADWYK010000002">
    <property type="protein sequence ID" value="MBG8552682.1"/>
    <property type="molecule type" value="Genomic_DNA"/>
</dbReference>
<dbReference type="PROSITE" id="PS51257">
    <property type="entry name" value="PROKAR_LIPOPROTEIN"/>
    <property type="match status" value="1"/>
</dbReference>
<gene>
    <name evidence="7" type="ORF">I5L79_03940</name>
</gene>
<accession>A0ABS0KXT5</accession>
<evidence type="ECO:0000313" key="8">
    <source>
        <dbReference type="Proteomes" id="UP000601099"/>
    </source>
</evidence>
<dbReference type="EC" id="3.6.1.1" evidence="2"/>
<keyword evidence="6" id="KW-0732">Signal</keyword>
<comment type="caution">
    <text evidence="7">The sequence shown here is derived from an EMBL/GenBank/DDBJ whole genome shotgun (WGS) entry which is preliminary data.</text>
</comment>
<evidence type="ECO:0000256" key="6">
    <source>
        <dbReference type="SAM" id="SignalP"/>
    </source>
</evidence>